<evidence type="ECO:0000256" key="6">
    <source>
        <dbReference type="ARBA" id="ARBA00023136"/>
    </source>
</evidence>
<feature type="transmembrane region" description="Helical" evidence="7">
    <location>
        <begin position="424"/>
        <end position="447"/>
    </location>
</feature>
<dbReference type="Pfam" id="PF00083">
    <property type="entry name" value="Sugar_tr"/>
    <property type="match status" value="1"/>
</dbReference>
<dbReference type="PANTHER" id="PTHR23511:SF36">
    <property type="entry name" value="EG:BACR7A4.13 PROTEIN-RELATED"/>
    <property type="match status" value="1"/>
</dbReference>
<dbReference type="InterPro" id="IPR020846">
    <property type="entry name" value="MFS_dom"/>
</dbReference>
<evidence type="ECO:0000256" key="1">
    <source>
        <dbReference type="ARBA" id="ARBA00004141"/>
    </source>
</evidence>
<keyword evidence="4 7" id="KW-0812">Transmembrane</keyword>
<dbReference type="InterPro" id="IPR005828">
    <property type="entry name" value="MFS_sugar_transport-like"/>
</dbReference>
<keyword evidence="3" id="KW-0813">Transport</keyword>
<feature type="transmembrane region" description="Helical" evidence="7">
    <location>
        <begin position="486"/>
        <end position="506"/>
    </location>
</feature>
<sequence length="519" mass="57932">MKGPDVLDPMKQLEDALVLCKFGRFHLRLLLVCLVSNMATTVATTTASYVVTNAECQLGIGNVEKGLFISTSFFGQLLTTPLAGIASDAFGRRPFLIFGNLFMAIFCLLQGLSQSFWMLMLMKLGEGMASGFSINLVGTMLAECTNKNVRDRIMVAYVTFFPMGQIIVVLFAWAILPRELDVVLWKGYFEIHSWQLFLFTCTIWGLLASIQFYCLPESPKYTLAQDKPEEALEIIKKIFSENTGSDKDTFPIKSLTGMRETDTVVKASVRKQLTMVVFNIKYLFRKPLVGILCLVCLMNTMVTAFFSTIRMWNPQMLTIIENYESTHVETTRFCVMIDEYYVQKNSQVMTSNITNIVEEACVSVISGSSTYKNILLISAITTLSIGSCVFLVKYFTQKQLISVSLTLCVFCSVALHFIRYSVMIAATLGFTTSLSIAAFSFLNNITIRVFPTSIRSSAVAVNFTFCRLSSVVGNIVFPLLIQYRCIVPFTTLTVGIGVAAFLSFFLPDPSKDNKDTGDR</sequence>
<comment type="similarity">
    <text evidence="2">Belongs to the major facilitator superfamily.</text>
</comment>
<feature type="transmembrane region" description="Helical" evidence="7">
    <location>
        <begin position="459"/>
        <end position="480"/>
    </location>
</feature>
<evidence type="ECO:0000259" key="8">
    <source>
        <dbReference type="PROSITE" id="PS50850"/>
    </source>
</evidence>
<feature type="transmembrane region" description="Helical" evidence="7">
    <location>
        <begin position="95"/>
        <end position="112"/>
    </location>
</feature>
<feature type="transmembrane region" description="Helical" evidence="7">
    <location>
        <begin position="399"/>
        <end position="418"/>
    </location>
</feature>
<dbReference type="PANTHER" id="PTHR23511">
    <property type="entry name" value="SYNAPTIC VESICLE GLYCOPROTEIN 2"/>
    <property type="match status" value="1"/>
</dbReference>
<dbReference type="Gene3D" id="1.20.1250.20">
    <property type="entry name" value="MFS general substrate transporter like domains"/>
    <property type="match status" value="1"/>
</dbReference>
<comment type="subcellular location">
    <subcellularLocation>
        <location evidence="1">Membrane</location>
        <topology evidence="1">Multi-pass membrane protein</topology>
    </subcellularLocation>
</comment>
<evidence type="ECO:0000256" key="5">
    <source>
        <dbReference type="ARBA" id="ARBA00022989"/>
    </source>
</evidence>
<gene>
    <name evidence="9" type="ORF">JYU34_005297</name>
</gene>
<feature type="transmembrane region" description="Helical" evidence="7">
    <location>
        <begin position="154"/>
        <end position="176"/>
    </location>
</feature>
<protein>
    <recommendedName>
        <fullName evidence="8">Major facilitator superfamily (MFS) profile domain-containing protein</fullName>
    </recommendedName>
</protein>
<dbReference type="SUPFAM" id="SSF103473">
    <property type="entry name" value="MFS general substrate transporter"/>
    <property type="match status" value="1"/>
</dbReference>
<feature type="transmembrane region" description="Helical" evidence="7">
    <location>
        <begin position="196"/>
        <end position="215"/>
    </location>
</feature>
<feature type="transmembrane region" description="Helical" evidence="7">
    <location>
        <begin position="374"/>
        <end position="392"/>
    </location>
</feature>
<dbReference type="InterPro" id="IPR036259">
    <property type="entry name" value="MFS_trans_sf"/>
</dbReference>
<feature type="transmembrane region" description="Helical" evidence="7">
    <location>
        <begin position="66"/>
        <end position="83"/>
    </location>
</feature>
<feature type="transmembrane region" description="Helical" evidence="7">
    <location>
        <begin position="29"/>
        <end position="51"/>
    </location>
</feature>
<evidence type="ECO:0000256" key="7">
    <source>
        <dbReference type="SAM" id="Phobius"/>
    </source>
</evidence>
<reference evidence="9 10" key="1">
    <citation type="submission" date="2021-06" db="EMBL/GenBank/DDBJ databases">
        <title>A haploid diamondback moth (Plutella xylostella L.) genome assembly resolves 31 chromosomes and identifies a diamide resistance mutation.</title>
        <authorList>
            <person name="Ward C.M."/>
            <person name="Perry K.D."/>
            <person name="Baker G."/>
            <person name="Powis K."/>
            <person name="Heckel D.G."/>
            <person name="Baxter S.W."/>
        </authorList>
    </citation>
    <scope>NUCLEOTIDE SEQUENCE [LARGE SCALE GENOMIC DNA]</scope>
    <source>
        <strain evidence="9 10">LV</strain>
        <tissue evidence="9">Single pupa</tissue>
    </source>
</reference>
<keyword evidence="10" id="KW-1185">Reference proteome</keyword>
<dbReference type="Proteomes" id="UP000823941">
    <property type="component" value="Chromosome 7"/>
</dbReference>
<comment type="caution">
    <text evidence="9">The sequence shown here is derived from an EMBL/GenBank/DDBJ whole genome shotgun (WGS) entry which is preliminary data.</text>
</comment>
<evidence type="ECO:0000313" key="10">
    <source>
        <dbReference type="Proteomes" id="UP000823941"/>
    </source>
</evidence>
<evidence type="ECO:0000256" key="3">
    <source>
        <dbReference type="ARBA" id="ARBA00022448"/>
    </source>
</evidence>
<dbReference type="EMBL" id="JAHIBW010000007">
    <property type="protein sequence ID" value="KAG7309350.1"/>
    <property type="molecule type" value="Genomic_DNA"/>
</dbReference>
<proteinExistence type="inferred from homology"/>
<keyword evidence="5 7" id="KW-1133">Transmembrane helix</keyword>
<accession>A0ABQ7QWC9</accession>
<evidence type="ECO:0000313" key="9">
    <source>
        <dbReference type="EMBL" id="KAG7309350.1"/>
    </source>
</evidence>
<feature type="transmembrane region" description="Helical" evidence="7">
    <location>
        <begin position="288"/>
        <end position="309"/>
    </location>
</feature>
<dbReference type="PROSITE" id="PS00216">
    <property type="entry name" value="SUGAR_TRANSPORT_1"/>
    <property type="match status" value="1"/>
</dbReference>
<evidence type="ECO:0000256" key="4">
    <source>
        <dbReference type="ARBA" id="ARBA00022692"/>
    </source>
</evidence>
<name>A0ABQ7QWC9_PLUXY</name>
<organism evidence="9 10">
    <name type="scientific">Plutella xylostella</name>
    <name type="common">Diamondback moth</name>
    <name type="synonym">Plutella maculipennis</name>
    <dbReference type="NCBI Taxonomy" id="51655"/>
    <lineage>
        <taxon>Eukaryota</taxon>
        <taxon>Metazoa</taxon>
        <taxon>Ecdysozoa</taxon>
        <taxon>Arthropoda</taxon>
        <taxon>Hexapoda</taxon>
        <taxon>Insecta</taxon>
        <taxon>Pterygota</taxon>
        <taxon>Neoptera</taxon>
        <taxon>Endopterygota</taxon>
        <taxon>Lepidoptera</taxon>
        <taxon>Glossata</taxon>
        <taxon>Ditrysia</taxon>
        <taxon>Yponomeutoidea</taxon>
        <taxon>Plutellidae</taxon>
        <taxon>Plutella</taxon>
    </lineage>
</organism>
<evidence type="ECO:0000256" key="2">
    <source>
        <dbReference type="ARBA" id="ARBA00008335"/>
    </source>
</evidence>
<dbReference type="PROSITE" id="PS50850">
    <property type="entry name" value="MFS"/>
    <property type="match status" value="1"/>
</dbReference>
<keyword evidence="6 7" id="KW-0472">Membrane</keyword>
<dbReference type="InterPro" id="IPR005829">
    <property type="entry name" value="Sugar_transporter_CS"/>
</dbReference>
<feature type="domain" description="Major facilitator superfamily (MFS) profile" evidence="8">
    <location>
        <begin position="29"/>
        <end position="511"/>
    </location>
</feature>